<organism evidence="3 4">
    <name type="scientific">Anthostomella pinea</name>
    <dbReference type="NCBI Taxonomy" id="933095"/>
    <lineage>
        <taxon>Eukaryota</taxon>
        <taxon>Fungi</taxon>
        <taxon>Dikarya</taxon>
        <taxon>Ascomycota</taxon>
        <taxon>Pezizomycotina</taxon>
        <taxon>Sordariomycetes</taxon>
        <taxon>Xylariomycetidae</taxon>
        <taxon>Xylariales</taxon>
        <taxon>Xylariaceae</taxon>
        <taxon>Anthostomella</taxon>
    </lineage>
</organism>
<gene>
    <name evidence="3" type="ORF">KHLLAP_LOCUS14246</name>
</gene>
<dbReference type="PANTHER" id="PTHR43591">
    <property type="entry name" value="METHYLTRANSFERASE"/>
    <property type="match status" value="1"/>
</dbReference>
<comment type="caution">
    <text evidence="3">The sequence shown here is derived from an EMBL/GenBank/DDBJ whole genome shotgun (WGS) entry which is preliminary data.</text>
</comment>
<protein>
    <submittedName>
        <fullName evidence="3">Uu.00g018970.m01.CDS01</fullName>
    </submittedName>
</protein>
<keyword evidence="4" id="KW-1185">Reference proteome</keyword>
<accession>A0AAI8VZ75</accession>
<dbReference type="SUPFAM" id="SSF53335">
    <property type="entry name" value="S-adenosyl-L-methionine-dependent methyltransferases"/>
    <property type="match status" value="1"/>
</dbReference>
<dbReference type="Pfam" id="PF13489">
    <property type="entry name" value="Methyltransf_23"/>
    <property type="match status" value="1"/>
</dbReference>
<evidence type="ECO:0000313" key="4">
    <source>
        <dbReference type="Proteomes" id="UP001295740"/>
    </source>
</evidence>
<reference evidence="3" key="1">
    <citation type="submission" date="2023-10" db="EMBL/GenBank/DDBJ databases">
        <authorList>
            <person name="Hackl T."/>
        </authorList>
    </citation>
    <scope>NUCLEOTIDE SEQUENCE</scope>
</reference>
<dbReference type="PANTHER" id="PTHR43591:SF24">
    <property type="entry name" value="2-METHOXY-6-POLYPRENYL-1,4-BENZOQUINOL METHYLASE, MITOCHONDRIAL"/>
    <property type="match status" value="1"/>
</dbReference>
<sequence length="376" mass="42981">MIGSSTSSIVGCKPYVSNHLSQADTEELNDEVQETFIHHNRTYQRFAVNSNTYFAPVDEDETLRLRTQQDVLSMVFDGRLIFPHIQSLRRVLDCGFGTGSWAFQVAWENPNCEHTFCRTISEWKMPLLWEAPSVIKIYRPDPSMRTRAGEGTRGNKVRGIDISPHHHNPNESVDNLYLDIDDLNMPLNFRSNHFDLINSRLVAGGINSHRWTGYLRDMFKCLRAGGWVQLVEIDFNAQSDNGTLTESEFSCLCIRGNDAQELPASALRQWSQMYLQAMEQCKNPRAPRRLGNWLRSTGFTEVDERMIPIPMCGWSDNQRELNIGTANQENVRMLLSSLTLYPFSHYLGMSITEFHVLVAQARAEASNPALKPYFPL</sequence>
<dbReference type="Gene3D" id="3.40.50.150">
    <property type="entry name" value="Vaccinia Virus protein VP39"/>
    <property type="match status" value="1"/>
</dbReference>
<dbReference type="EMBL" id="CAUWAG010000020">
    <property type="protein sequence ID" value="CAJ2513778.1"/>
    <property type="molecule type" value="Genomic_DNA"/>
</dbReference>
<evidence type="ECO:0000256" key="2">
    <source>
        <dbReference type="SAM" id="MobiDB-lite"/>
    </source>
</evidence>
<dbReference type="InterPro" id="IPR029063">
    <property type="entry name" value="SAM-dependent_MTases_sf"/>
</dbReference>
<evidence type="ECO:0000256" key="1">
    <source>
        <dbReference type="ARBA" id="ARBA00038158"/>
    </source>
</evidence>
<dbReference type="GO" id="GO:0008168">
    <property type="term" value="F:methyltransferase activity"/>
    <property type="evidence" value="ECO:0007669"/>
    <property type="project" value="TreeGrafter"/>
</dbReference>
<comment type="similarity">
    <text evidence="1">Belongs to the methyltransferase superfamily. LaeA methyltransferase family.</text>
</comment>
<evidence type="ECO:0000313" key="3">
    <source>
        <dbReference type="EMBL" id="CAJ2513778.1"/>
    </source>
</evidence>
<dbReference type="Proteomes" id="UP001295740">
    <property type="component" value="Unassembled WGS sequence"/>
</dbReference>
<feature type="region of interest" description="Disordered" evidence="2">
    <location>
        <begin position="145"/>
        <end position="164"/>
    </location>
</feature>
<name>A0AAI8VZ75_9PEZI</name>
<dbReference type="AlphaFoldDB" id="A0AAI8VZ75"/>
<proteinExistence type="inferred from homology"/>